<name>A0ABP6PBM5_9ACTN</name>
<keyword evidence="3" id="KW-1185">Reference proteome</keyword>
<proteinExistence type="predicted"/>
<protein>
    <submittedName>
        <fullName evidence="2">Uncharacterized protein</fullName>
    </submittedName>
</protein>
<sequence length="159" mass="16831">MGRDTMRGMGIRMLHRRAAPPRAGTDGPTLEAFPPVPVFAAAASTARIPATLATALRRATADLGRRIVDGPRRADRAATAVLPGRPGVPGEQPPWRLWAELARAYLTLALTLLPRPRPVRTVTVFVAASDTLSVRPYGSAAAHRPLPDAGLPGRPDATP</sequence>
<dbReference type="Proteomes" id="UP001501866">
    <property type="component" value="Unassembled WGS sequence"/>
</dbReference>
<evidence type="ECO:0000256" key="1">
    <source>
        <dbReference type="SAM" id="MobiDB-lite"/>
    </source>
</evidence>
<comment type="caution">
    <text evidence="2">The sequence shown here is derived from an EMBL/GenBank/DDBJ whole genome shotgun (WGS) entry which is preliminary data.</text>
</comment>
<gene>
    <name evidence="2" type="ORF">GCM10010451_20860</name>
</gene>
<feature type="region of interest" description="Disordered" evidence="1">
    <location>
        <begin position="137"/>
        <end position="159"/>
    </location>
</feature>
<organism evidence="2 3">
    <name type="scientific">Streptomyces virens</name>
    <dbReference type="NCBI Taxonomy" id="285572"/>
    <lineage>
        <taxon>Bacteria</taxon>
        <taxon>Bacillati</taxon>
        <taxon>Actinomycetota</taxon>
        <taxon>Actinomycetes</taxon>
        <taxon>Kitasatosporales</taxon>
        <taxon>Streptomycetaceae</taxon>
        <taxon>Streptomyces</taxon>
    </lineage>
</organism>
<evidence type="ECO:0000313" key="2">
    <source>
        <dbReference type="EMBL" id="GAA3171921.1"/>
    </source>
</evidence>
<reference evidence="3" key="1">
    <citation type="journal article" date="2019" name="Int. J. Syst. Evol. Microbiol.">
        <title>The Global Catalogue of Microorganisms (GCM) 10K type strain sequencing project: providing services to taxonomists for standard genome sequencing and annotation.</title>
        <authorList>
            <consortium name="The Broad Institute Genomics Platform"/>
            <consortium name="The Broad Institute Genome Sequencing Center for Infectious Disease"/>
            <person name="Wu L."/>
            <person name="Ma J."/>
        </authorList>
    </citation>
    <scope>NUCLEOTIDE SEQUENCE [LARGE SCALE GENOMIC DNA]</scope>
    <source>
        <strain evidence="3">JCM 9095</strain>
    </source>
</reference>
<evidence type="ECO:0000313" key="3">
    <source>
        <dbReference type="Proteomes" id="UP001501866"/>
    </source>
</evidence>
<accession>A0ABP6PBM5</accession>
<dbReference type="EMBL" id="BAAAUH010000011">
    <property type="protein sequence ID" value="GAA3171921.1"/>
    <property type="molecule type" value="Genomic_DNA"/>
</dbReference>